<dbReference type="InterPro" id="IPR000994">
    <property type="entry name" value="Pept_M24"/>
</dbReference>
<evidence type="ECO:0000313" key="2">
    <source>
        <dbReference type="EMBL" id="GGK73284.1"/>
    </source>
</evidence>
<dbReference type="Proteomes" id="UP000645217">
    <property type="component" value="Unassembled WGS sequence"/>
</dbReference>
<accession>A0A917QX14</accession>
<gene>
    <name evidence="2" type="primary">pepE</name>
    <name evidence="2" type="ORF">GCM10007964_15140</name>
</gene>
<dbReference type="InterPro" id="IPR036005">
    <property type="entry name" value="Creatinase/aminopeptidase-like"/>
</dbReference>
<dbReference type="Gene3D" id="3.90.230.10">
    <property type="entry name" value="Creatinase/methionine aminopeptidase superfamily"/>
    <property type="match status" value="1"/>
</dbReference>
<dbReference type="RefSeq" id="WP_229690939.1">
    <property type="nucleotide sequence ID" value="NZ_BMNT01000006.1"/>
</dbReference>
<dbReference type="SUPFAM" id="SSF55920">
    <property type="entry name" value="Creatinase/aminopeptidase"/>
    <property type="match status" value="1"/>
</dbReference>
<sequence length="349" mass="36314">MTGEIMAAVLARMAEEELDALVLRPSPDMRYVAGRDADGFLVLVPGLPPGFAADAAAAAALIPASASRVGVDAQMRAHELFVLRVDADLVLASAVLDPMRRRKRPEEIAAIERAVAVTDRVMAAARELSWFGATERDTAHRLSAAALAAEPPPAGRSFPGSHGAAGPLQAGEERVFVTVAAGENTARPDHLPSGRVINPGDAVCVRVSARAGGYHARAGRAFVVAEPPEDFEAVHAVLLAARDAAAAAVRPGATAAEVDAAAWRVLDESGYGPYVTRGTGHGIGLEPREGPWLTAADRTVLAPGMTLVIDPGIHVPDLYGASVGDVVECTEIGSRTMNRAPRALHVLDP</sequence>
<reference evidence="2" key="1">
    <citation type="journal article" date="2014" name="Int. J. Syst. Evol. Microbiol.">
        <title>Complete genome sequence of Corynebacterium casei LMG S-19264T (=DSM 44701T), isolated from a smear-ripened cheese.</title>
        <authorList>
            <consortium name="US DOE Joint Genome Institute (JGI-PGF)"/>
            <person name="Walter F."/>
            <person name="Albersmeier A."/>
            <person name="Kalinowski J."/>
            <person name="Ruckert C."/>
        </authorList>
    </citation>
    <scope>NUCLEOTIDE SEQUENCE</scope>
    <source>
        <strain evidence="2">JCM 13064</strain>
    </source>
</reference>
<comment type="caution">
    <text evidence="2">The sequence shown here is derived from an EMBL/GenBank/DDBJ whole genome shotgun (WGS) entry which is preliminary data.</text>
</comment>
<dbReference type="PANTHER" id="PTHR46112:SF3">
    <property type="entry name" value="AMINOPEPTIDASE YPDF"/>
    <property type="match status" value="1"/>
</dbReference>
<evidence type="ECO:0000313" key="3">
    <source>
        <dbReference type="Proteomes" id="UP000645217"/>
    </source>
</evidence>
<keyword evidence="3" id="KW-1185">Reference proteome</keyword>
<dbReference type="Pfam" id="PF00557">
    <property type="entry name" value="Peptidase_M24"/>
    <property type="match status" value="1"/>
</dbReference>
<dbReference type="AlphaFoldDB" id="A0A917QX14"/>
<dbReference type="EMBL" id="BMNT01000006">
    <property type="protein sequence ID" value="GGK73284.1"/>
    <property type="molecule type" value="Genomic_DNA"/>
</dbReference>
<dbReference type="InterPro" id="IPR050659">
    <property type="entry name" value="Peptidase_M24B"/>
</dbReference>
<organism evidence="2 3">
    <name type="scientific">Sphaerisporangium melleum</name>
    <dbReference type="NCBI Taxonomy" id="321316"/>
    <lineage>
        <taxon>Bacteria</taxon>
        <taxon>Bacillati</taxon>
        <taxon>Actinomycetota</taxon>
        <taxon>Actinomycetes</taxon>
        <taxon>Streptosporangiales</taxon>
        <taxon>Streptosporangiaceae</taxon>
        <taxon>Sphaerisporangium</taxon>
    </lineage>
</organism>
<proteinExistence type="predicted"/>
<feature type="domain" description="Peptidase M24" evidence="1">
    <location>
        <begin position="110"/>
        <end position="331"/>
    </location>
</feature>
<dbReference type="PANTHER" id="PTHR46112">
    <property type="entry name" value="AMINOPEPTIDASE"/>
    <property type="match status" value="1"/>
</dbReference>
<name>A0A917QX14_9ACTN</name>
<protein>
    <submittedName>
        <fullName evidence="2">Dipeptidase PepE</fullName>
    </submittedName>
</protein>
<evidence type="ECO:0000259" key="1">
    <source>
        <dbReference type="Pfam" id="PF00557"/>
    </source>
</evidence>
<reference evidence="2" key="2">
    <citation type="submission" date="2020-09" db="EMBL/GenBank/DDBJ databases">
        <authorList>
            <person name="Sun Q."/>
            <person name="Ohkuma M."/>
        </authorList>
    </citation>
    <scope>NUCLEOTIDE SEQUENCE</scope>
    <source>
        <strain evidence="2">JCM 13064</strain>
    </source>
</reference>